<evidence type="ECO:0000313" key="2">
    <source>
        <dbReference type="EMBL" id="KAH8502080.1"/>
    </source>
</evidence>
<dbReference type="PANTHER" id="PTHR24177:SF329">
    <property type="entry name" value="ANKYRIN REPEAT PROTEIN"/>
    <property type="match status" value="1"/>
</dbReference>
<feature type="transmembrane region" description="Helical" evidence="1">
    <location>
        <begin position="172"/>
        <end position="196"/>
    </location>
</feature>
<name>A0A8T2YAJ9_POPDE</name>
<keyword evidence="1" id="KW-1133">Transmembrane helix</keyword>
<dbReference type="AlphaFoldDB" id="A0A8T2YAJ9"/>
<keyword evidence="1" id="KW-0472">Membrane</keyword>
<evidence type="ECO:0008006" key="4">
    <source>
        <dbReference type="Google" id="ProtNLM"/>
    </source>
</evidence>
<reference evidence="2" key="1">
    <citation type="journal article" date="2021" name="J. Hered.">
        <title>Genome Assembly of Salicaceae Populus deltoides (Eastern Cottonwood) I-69 Based on Nanopore Sequencing and Hi-C Technologies.</title>
        <authorList>
            <person name="Bai S."/>
            <person name="Wu H."/>
            <person name="Zhang J."/>
            <person name="Pan Z."/>
            <person name="Zhao W."/>
            <person name="Li Z."/>
            <person name="Tong C."/>
        </authorList>
    </citation>
    <scope>NUCLEOTIDE SEQUENCE</scope>
    <source>
        <tissue evidence="2">Leaf</tissue>
    </source>
</reference>
<comment type="caution">
    <text evidence="2">The sequence shown here is derived from an EMBL/GenBank/DDBJ whole genome shotgun (WGS) entry which is preliminary data.</text>
</comment>
<dbReference type="PANTHER" id="PTHR24177">
    <property type="entry name" value="CASKIN"/>
    <property type="match status" value="1"/>
</dbReference>
<dbReference type="GO" id="GO:0016020">
    <property type="term" value="C:membrane"/>
    <property type="evidence" value="ECO:0007669"/>
    <property type="project" value="TreeGrafter"/>
</dbReference>
<accession>A0A8T2YAJ9</accession>
<feature type="transmembrane region" description="Helical" evidence="1">
    <location>
        <begin position="107"/>
        <end position="128"/>
    </location>
</feature>
<proteinExistence type="predicted"/>
<dbReference type="Gene3D" id="3.40.50.1110">
    <property type="entry name" value="SGNH hydrolase"/>
    <property type="match status" value="1"/>
</dbReference>
<evidence type="ECO:0000256" key="1">
    <source>
        <dbReference type="SAM" id="Phobius"/>
    </source>
</evidence>
<protein>
    <recommendedName>
        <fullName evidence="4">PGG domain-containing protein</fullName>
    </recommendedName>
</protein>
<dbReference type="EMBL" id="JACEGQ020000008">
    <property type="protein sequence ID" value="KAH8502080.1"/>
    <property type="molecule type" value="Genomic_DNA"/>
</dbReference>
<evidence type="ECO:0000313" key="3">
    <source>
        <dbReference type="Proteomes" id="UP000807159"/>
    </source>
</evidence>
<gene>
    <name evidence="2" type="ORF">H0E87_016731</name>
</gene>
<keyword evidence="1" id="KW-0812">Transmembrane</keyword>
<keyword evidence="3" id="KW-1185">Reference proteome</keyword>
<feature type="transmembrane region" description="Helical" evidence="1">
    <location>
        <begin position="140"/>
        <end position="165"/>
    </location>
</feature>
<dbReference type="InterPro" id="IPR036514">
    <property type="entry name" value="SGNH_hydro_sf"/>
</dbReference>
<sequence length="216" mass="24222">MLGFTTLHNIAYQDYQLSASLKRIAVTTLWPLGCLPILTAFSSYQNYSETWNIASKFHNQKLQQAIRRMNSESRLRTLLIPCCVGVTSNYSCGNFDKNGAKKFDPQIITIMSTAAFTVPGGILTSRYAEQDFLRSLPTKLIIGLSTLFISIATMMVAFCAALIILLDGKLQIVMPIVFLSGIPVTLFMLLQFPLLVEIFFSTYGPGIFDRKTKCWY</sequence>
<dbReference type="Proteomes" id="UP000807159">
    <property type="component" value="Chromosome 8"/>
</dbReference>
<organism evidence="2 3">
    <name type="scientific">Populus deltoides</name>
    <name type="common">Eastern poplar</name>
    <name type="synonym">Eastern cottonwood</name>
    <dbReference type="NCBI Taxonomy" id="3696"/>
    <lineage>
        <taxon>Eukaryota</taxon>
        <taxon>Viridiplantae</taxon>
        <taxon>Streptophyta</taxon>
        <taxon>Embryophyta</taxon>
        <taxon>Tracheophyta</taxon>
        <taxon>Spermatophyta</taxon>
        <taxon>Magnoliopsida</taxon>
        <taxon>eudicotyledons</taxon>
        <taxon>Gunneridae</taxon>
        <taxon>Pentapetalae</taxon>
        <taxon>rosids</taxon>
        <taxon>fabids</taxon>
        <taxon>Malpighiales</taxon>
        <taxon>Salicaceae</taxon>
        <taxon>Saliceae</taxon>
        <taxon>Populus</taxon>
    </lineage>
</organism>